<dbReference type="EMBL" id="AF451898">
    <property type="protein sequence ID" value="AAN04405.1"/>
    <property type="molecule type" value="Genomic_DNA"/>
</dbReference>
<dbReference type="KEGG" id="vg:955145"/>
<evidence type="ECO:0000313" key="2">
    <source>
        <dbReference type="EMBL" id="AAN04405.1"/>
    </source>
</evidence>
<organism evidence="2 3">
    <name type="scientific">Heliothis zea nudivirus 1</name>
    <dbReference type="NCBI Taxonomy" id="3116536"/>
    <lineage>
        <taxon>Viruses</taxon>
        <taxon>Viruses incertae sedis</taxon>
        <taxon>Naldaviricetes</taxon>
        <taxon>Lefavirales</taxon>
        <taxon>Nudiviridae</taxon>
        <taxon>Betanudivirus</taxon>
        <taxon>Betanudivirus hezeae</taxon>
    </lineage>
</organism>
<keyword evidence="3" id="KW-1185">Reference proteome</keyword>
<feature type="compositionally biased region" description="Low complexity" evidence="1">
    <location>
        <begin position="249"/>
        <end position="263"/>
    </location>
</feature>
<dbReference type="Proteomes" id="UP000232784">
    <property type="component" value="Segment"/>
</dbReference>
<feature type="region of interest" description="Disordered" evidence="1">
    <location>
        <begin position="246"/>
        <end position="309"/>
    </location>
</feature>
<evidence type="ECO:0000256" key="1">
    <source>
        <dbReference type="SAM" id="MobiDB-lite"/>
    </source>
</evidence>
<evidence type="ECO:0000313" key="3">
    <source>
        <dbReference type="Proteomes" id="UP000232784"/>
    </source>
</evidence>
<protein>
    <submittedName>
        <fullName evidence="2">Orf112</fullName>
    </submittedName>
</protein>
<name>Q8JKK1_9VIRU</name>
<proteinExistence type="predicted"/>
<reference evidence="2 3" key="1">
    <citation type="journal article" date="2002" name="J. Virol.">
        <title>Analysis of the complete genome sequence of the Hz-1 virus suggests that it is related to members of the Baculoviridae.</title>
        <authorList>
            <person name="Cheng C.H."/>
            <person name="Liu S.M."/>
            <person name="Chow T.Y."/>
            <person name="Hsiao Y.Y."/>
            <person name="Wang D.P."/>
            <person name="Huang J.J."/>
            <person name="Chen H.H."/>
        </authorList>
    </citation>
    <scope>NUCLEOTIDE SEQUENCE [LARGE SCALE GENOMIC DNA]</scope>
</reference>
<sequence length="426" mass="48068">MPLVLRNQYWFNSKELADAFGSLRIKGLGPNHRMSIGHNEFISYQGLTRLLKRKIKQRDYTIKKLMEAVLAMEKAYIKDGSGVANQGSTEMGAANKSECTTQTDAVVRVDQCTQTEDLDALEVFGFDATEECKDVDLDKINVDDCIEPCLNLAQDMEDLFEYINAEVQSESTFMDSPKSLSPAFTIDDDDFMQPCSGNVNLNTIIEHLDEMEGSLVEGVRMEESLEGPLESIKEACVDNVVEVEANVGSSSSSSSNSNSNSSSGTSRVDFKVDANTEPTTEADSDSKLNVEMDDEPQGPFTRLRKNRRIRYRPTKQTVPGRFKSEDRYLVVYRKGRCGKTLGCIMGKGFYVYNKLNQMKGNIEMAVHTRLDKSFKFVWNNIMKEYSRHVNRTANVVKNLIKFKSTPEVDDFINFVKIKLEQMGVKH</sequence>
<gene>
    <name evidence="2" type="primary">orf112</name>
</gene>
<accession>Q8JKK1</accession>